<dbReference type="AlphaFoldDB" id="I4C2K4"/>
<feature type="transmembrane region" description="Helical" evidence="1">
    <location>
        <begin position="407"/>
        <end position="426"/>
    </location>
</feature>
<dbReference type="eggNOG" id="COG5617">
    <property type="taxonomic scope" value="Bacteria"/>
</dbReference>
<keyword evidence="3" id="KW-1185">Reference proteome</keyword>
<dbReference type="KEGG" id="dti:Desti_1081"/>
<protein>
    <submittedName>
        <fullName evidence="2">Uncharacterized protein</fullName>
    </submittedName>
</protein>
<feature type="transmembrane region" description="Helical" evidence="1">
    <location>
        <begin position="25"/>
        <end position="47"/>
    </location>
</feature>
<feature type="transmembrane region" description="Helical" evidence="1">
    <location>
        <begin position="367"/>
        <end position="386"/>
    </location>
</feature>
<name>I4C2K4_DESTA</name>
<feature type="transmembrane region" description="Helical" evidence="1">
    <location>
        <begin position="104"/>
        <end position="125"/>
    </location>
</feature>
<proteinExistence type="predicted"/>
<feature type="transmembrane region" description="Helical" evidence="1">
    <location>
        <begin position="336"/>
        <end position="355"/>
    </location>
</feature>
<keyword evidence="1" id="KW-1133">Transmembrane helix</keyword>
<keyword evidence="1" id="KW-0472">Membrane</keyword>
<accession>I4C2K4</accession>
<dbReference type="RefSeq" id="WP_014808948.1">
    <property type="nucleotide sequence ID" value="NC_018025.1"/>
</dbReference>
<evidence type="ECO:0000256" key="1">
    <source>
        <dbReference type="SAM" id="Phobius"/>
    </source>
</evidence>
<keyword evidence="1" id="KW-0812">Transmembrane</keyword>
<feature type="transmembrane region" description="Helical" evidence="1">
    <location>
        <begin position="249"/>
        <end position="270"/>
    </location>
</feature>
<sequence length="723" mass="80321">MSISLDAWMKAASILPVIDSRTRTMIRWLVFGVGLLLFICVQSAVIYDPIWNRAMLPEVDDSYTYLVKTAEMEQCFFQDCPALKDLRKQLGIASGDRQTEMEKYLVEGRIFLVYHPLFSLLIIGLKQFTGTLGTAYQILWTLGPLWFGLGFGCLLAAIWGPIPAGIGLILLSSKVFPGNGIHYVVPSNMAMVIALFVWARIISRKGNAPFTLIVGTLLMVAMHPLGRIFSAIAIVLSLWMIWPTRQRRVLIALIASTCIVALAFLLPLFIDTPVLSIPPEPFLHGRGFFAEIGISVLTVLVEMVRFEPAIFGSFVFFAASVVFGILVLNPERRDRLFIFMILYTLMLGASLVYVLPLHPADVFLRLWIPFLAVLVGAVATAIWFSARQAITAISDACTRNAPLTLENAWPLILFAAFTVYGTQMLFSGIEAFGATREYMKARQPLLLDPEQPKLLLSKAATKDLVLYDNVTVIMPFYFVHGAMELGAIYYPLVKGTAEEHAWVNRPELRFVVTYNPIVSLKEFQSSRDEEWWISSPEFRFSPLSKPRSTYQIGKEGRIDANLFRSLEIKPGTQSIENTLHVFVHNSGNASRFQAMLVDAEGRQISGTSRSIDIPAQSKKWVDTGLLPTPGTSVRIDFPPKTDFSIAGLNFGTSGTMWPWATKSSMRLISKGSGSPVGIRFDPEEIVPASLAGRDPVVLDDRGCSVLVDIRAPEKSGRLTFISD</sequence>
<feature type="transmembrane region" description="Helical" evidence="1">
    <location>
        <begin position="183"/>
        <end position="201"/>
    </location>
</feature>
<organism evidence="2 3">
    <name type="scientific">Desulfomonile tiedjei (strain ATCC 49306 / DSM 6799 / DCB-1)</name>
    <dbReference type="NCBI Taxonomy" id="706587"/>
    <lineage>
        <taxon>Bacteria</taxon>
        <taxon>Pseudomonadati</taxon>
        <taxon>Thermodesulfobacteriota</taxon>
        <taxon>Desulfomonilia</taxon>
        <taxon>Desulfomonilales</taxon>
        <taxon>Desulfomonilaceae</taxon>
        <taxon>Desulfomonile</taxon>
    </lineage>
</organism>
<dbReference type="EMBL" id="CP003360">
    <property type="protein sequence ID" value="AFM23795.1"/>
    <property type="molecule type" value="Genomic_DNA"/>
</dbReference>
<evidence type="ECO:0000313" key="2">
    <source>
        <dbReference type="EMBL" id="AFM23795.1"/>
    </source>
</evidence>
<dbReference type="HOGENOM" id="CLU_382541_0_0_7"/>
<dbReference type="Proteomes" id="UP000006055">
    <property type="component" value="Chromosome"/>
</dbReference>
<feature type="transmembrane region" description="Helical" evidence="1">
    <location>
        <begin position="213"/>
        <end position="242"/>
    </location>
</feature>
<feature type="transmembrane region" description="Helical" evidence="1">
    <location>
        <begin position="309"/>
        <end position="329"/>
    </location>
</feature>
<evidence type="ECO:0000313" key="3">
    <source>
        <dbReference type="Proteomes" id="UP000006055"/>
    </source>
</evidence>
<reference evidence="3" key="1">
    <citation type="submission" date="2012-06" db="EMBL/GenBank/DDBJ databases">
        <title>Complete sequence of chromosome of Desulfomonile tiedjei DSM 6799.</title>
        <authorList>
            <person name="Lucas S."/>
            <person name="Copeland A."/>
            <person name="Lapidus A."/>
            <person name="Glavina del Rio T."/>
            <person name="Dalin E."/>
            <person name="Tice H."/>
            <person name="Bruce D."/>
            <person name="Goodwin L."/>
            <person name="Pitluck S."/>
            <person name="Peters L."/>
            <person name="Ovchinnikova G."/>
            <person name="Zeytun A."/>
            <person name="Lu M."/>
            <person name="Kyrpides N."/>
            <person name="Mavromatis K."/>
            <person name="Ivanova N."/>
            <person name="Brettin T."/>
            <person name="Detter J.C."/>
            <person name="Han C."/>
            <person name="Larimer F."/>
            <person name="Land M."/>
            <person name="Hauser L."/>
            <person name="Markowitz V."/>
            <person name="Cheng J.-F."/>
            <person name="Hugenholtz P."/>
            <person name="Woyke T."/>
            <person name="Wu D."/>
            <person name="Spring S."/>
            <person name="Schroeder M."/>
            <person name="Brambilla E."/>
            <person name="Klenk H.-P."/>
            <person name="Eisen J.A."/>
        </authorList>
    </citation>
    <scope>NUCLEOTIDE SEQUENCE [LARGE SCALE GENOMIC DNA]</scope>
    <source>
        <strain evidence="3">ATCC 49306 / DSM 6799 / DCB-1</strain>
    </source>
</reference>
<feature type="transmembrane region" description="Helical" evidence="1">
    <location>
        <begin position="145"/>
        <end position="171"/>
    </location>
</feature>
<gene>
    <name evidence="2" type="ordered locus">Desti_1081</name>
</gene>